<comment type="similarity">
    <text evidence="1">Belongs to the SRR1 family.</text>
</comment>
<reference evidence="3 4" key="1">
    <citation type="journal article" date="2018" name="J. Allergy Clin. Immunol.">
        <title>High-quality assembly of Dermatophagoides pteronyssinus genome and transcriptome reveals a wide range of novel allergens.</title>
        <authorList>
            <person name="Liu X.Y."/>
            <person name="Yang K.Y."/>
            <person name="Wang M.Q."/>
            <person name="Kwok J.S."/>
            <person name="Zeng X."/>
            <person name="Yang Z."/>
            <person name="Xiao X.J."/>
            <person name="Lau C.P."/>
            <person name="Li Y."/>
            <person name="Huang Z.M."/>
            <person name="Ba J.G."/>
            <person name="Yim A.K."/>
            <person name="Ouyang C.Y."/>
            <person name="Ngai S.M."/>
            <person name="Chan T.F."/>
            <person name="Leung E.L."/>
            <person name="Liu L."/>
            <person name="Liu Z.G."/>
            <person name="Tsui S.K."/>
        </authorList>
    </citation>
    <scope>NUCLEOTIDE SEQUENCE [LARGE SCALE GENOMIC DNA]</scope>
    <source>
        <strain evidence="3">Derp</strain>
    </source>
</reference>
<proteinExistence type="inferred from homology"/>
<dbReference type="InterPro" id="IPR040044">
    <property type="entry name" value="SRR1L"/>
</dbReference>
<evidence type="ECO:0000256" key="1">
    <source>
        <dbReference type="ARBA" id="ARBA00009856"/>
    </source>
</evidence>
<feature type="domain" description="SRR1-like" evidence="2">
    <location>
        <begin position="69"/>
        <end position="242"/>
    </location>
</feature>
<comment type="caution">
    <text evidence="3">The sequence shown here is derived from an EMBL/GenBank/DDBJ whole genome shotgun (WGS) entry which is preliminary data.</text>
</comment>
<dbReference type="PANTHER" id="PTHR28626:SF3">
    <property type="entry name" value="SRR1-LIKE PROTEIN"/>
    <property type="match status" value="1"/>
</dbReference>
<organism evidence="3 4">
    <name type="scientific">Dermatophagoides pteronyssinus</name>
    <name type="common">European house dust mite</name>
    <dbReference type="NCBI Taxonomy" id="6956"/>
    <lineage>
        <taxon>Eukaryota</taxon>
        <taxon>Metazoa</taxon>
        <taxon>Ecdysozoa</taxon>
        <taxon>Arthropoda</taxon>
        <taxon>Chelicerata</taxon>
        <taxon>Arachnida</taxon>
        <taxon>Acari</taxon>
        <taxon>Acariformes</taxon>
        <taxon>Sarcoptiformes</taxon>
        <taxon>Astigmata</taxon>
        <taxon>Psoroptidia</taxon>
        <taxon>Analgoidea</taxon>
        <taxon>Pyroglyphidae</taxon>
        <taxon>Dermatophagoidinae</taxon>
        <taxon>Dermatophagoides</taxon>
    </lineage>
</organism>
<dbReference type="EMBL" id="NJHN03000036">
    <property type="protein sequence ID" value="KAH9422673.1"/>
    <property type="molecule type" value="Genomic_DNA"/>
</dbReference>
<dbReference type="PANTHER" id="PTHR28626">
    <property type="entry name" value="SRR1-LIKE PROTEIN"/>
    <property type="match status" value="1"/>
</dbReference>
<evidence type="ECO:0000259" key="2">
    <source>
        <dbReference type="Pfam" id="PF07985"/>
    </source>
</evidence>
<reference evidence="3 4" key="2">
    <citation type="journal article" date="2022" name="Mol. Biol. Evol.">
        <title>Comparative Genomics Reveals Insights into the Divergent Evolution of Astigmatic Mites and Household Pest Adaptations.</title>
        <authorList>
            <person name="Xiong Q."/>
            <person name="Wan A.T."/>
            <person name="Liu X."/>
            <person name="Fung C.S."/>
            <person name="Xiao X."/>
            <person name="Malainual N."/>
            <person name="Hou J."/>
            <person name="Wang L."/>
            <person name="Wang M."/>
            <person name="Yang K.Y."/>
            <person name="Cui Y."/>
            <person name="Leung E.L."/>
            <person name="Nong W."/>
            <person name="Shin S.K."/>
            <person name="Au S.W."/>
            <person name="Jeong K.Y."/>
            <person name="Chew F.T."/>
            <person name="Hui J.H."/>
            <person name="Leung T.F."/>
            <person name="Tungtrongchitr A."/>
            <person name="Zhong N."/>
            <person name="Liu Z."/>
            <person name="Tsui S.K."/>
        </authorList>
    </citation>
    <scope>NUCLEOTIDE SEQUENCE [LARGE SCALE GENOMIC DNA]</scope>
    <source>
        <strain evidence="3">Derp</strain>
    </source>
</reference>
<protein>
    <recommendedName>
        <fullName evidence="2">SRR1-like domain-containing protein</fullName>
    </recommendedName>
</protein>
<dbReference type="Pfam" id="PF07985">
    <property type="entry name" value="SRR1"/>
    <property type="match status" value="1"/>
</dbReference>
<evidence type="ECO:0000313" key="3">
    <source>
        <dbReference type="EMBL" id="KAH9422673.1"/>
    </source>
</evidence>
<name>A0ABQ8JJR4_DERPT</name>
<keyword evidence="4" id="KW-1185">Reference proteome</keyword>
<sequence>MEEDGFKLVRHRRRKLLQKSIDTTTHEYMNDLGTLNLNSGNDIIEKINKCLNEISYFVEDFDNVLKEILTSNNQNENTSTIGQIVCFGLGNFTRSRSSMYQLALLRHLMKHEKFLNHHYENKFIAYDPIFTEFEKNILKSFGFQILQNNNDCRYPIIQSSSLESITLLFMPHMDYNHYYNVLDCNRENIDHLIIFGNSLDICLNEKYFTEYSTDLRRFLQEISAQKFLIEHHLLMNNNNNNFYNEIFYRQSLHRFLSK</sequence>
<dbReference type="InterPro" id="IPR012942">
    <property type="entry name" value="SRR1-like"/>
</dbReference>
<evidence type="ECO:0000313" key="4">
    <source>
        <dbReference type="Proteomes" id="UP000887458"/>
    </source>
</evidence>
<dbReference type="Proteomes" id="UP000887458">
    <property type="component" value="Unassembled WGS sequence"/>
</dbReference>
<gene>
    <name evidence="3" type="ORF">DERP_003350</name>
</gene>
<accession>A0ABQ8JJR4</accession>